<keyword evidence="1" id="KW-0808">Transferase</keyword>
<dbReference type="GO" id="GO:0008168">
    <property type="term" value="F:methyltransferase activity"/>
    <property type="evidence" value="ECO:0007669"/>
    <property type="project" value="UniProtKB-KW"/>
</dbReference>
<name>A0A7H1ME56_9NEIS</name>
<evidence type="ECO:0000313" key="1">
    <source>
        <dbReference type="EMBL" id="QNT59921.1"/>
    </source>
</evidence>
<evidence type="ECO:0000313" key="2">
    <source>
        <dbReference type="Proteomes" id="UP000516412"/>
    </source>
</evidence>
<reference evidence="1" key="1">
    <citation type="submission" date="2024-06" db="EMBL/GenBank/DDBJ databases">
        <title>Complete Genome Sequence of mouse commensal type strain Neisseria musculi.</title>
        <authorList>
            <person name="Thapa E."/>
            <person name="Aluvathingal J."/>
            <person name="Nadendla S."/>
            <person name="Mehta A."/>
            <person name="Tettelin H."/>
            <person name="Weyand N.J."/>
        </authorList>
    </citation>
    <scope>NUCLEOTIDE SEQUENCE</scope>
    <source>
        <strain evidence="1">NW831</strain>
    </source>
</reference>
<keyword evidence="2" id="KW-1185">Reference proteome</keyword>
<sequence>MPESVTDRCVRAHEYLFLLSKNSRYYFDHKAVREPSDSYEGHDADRQNDFCRTKRKYTGALPGGILHYPTCP</sequence>
<dbReference type="GO" id="GO:0032259">
    <property type="term" value="P:methylation"/>
    <property type="evidence" value="ECO:0007669"/>
    <property type="project" value="UniProtKB-KW"/>
</dbReference>
<keyword evidence="1" id="KW-0489">Methyltransferase</keyword>
<dbReference type="EMBL" id="CP060414">
    <property type="protein sequence ID" value="QNT59921.1"/>
    <property type="molecule type" value="Genomic_DNA"/>
</dbReference>
<protein>
    <submittedName>
        <fullName evidence="1">DNA methylase family protein</fullName>
    </submittedName>
</protein>
<dbReference type="Proteomes" id="UP000516412">
    <property type="component" value="Chromosome"/>
</dbReference>
<organism evidence="1 2">
    <name type="scientific">Neisseria musculi</name>
    <dbReference type="NCBI Taxonomy" id="1815583"/>
    <lineage>
        <taxon>Bacteria</taxon>
        <taxon>Pseudomonadati</taxon>
        <taxon>Pseudomonadota</taxon>
        <taxon>Betaproteobacteria</taxon>
        <taxon>Neisseriales</taxon>
        <taxon>Neisseriaceae</taxon>
        <taxon>Neisseria</taxon>
    </lineage>
</organism>
<accession>A0A7H1ME56</accession>
<dbReference type="KEGG" id="nmus:H7A79_0833"/>
<dbReference type="AlphaFoldDB" id="A0A7H1ME56"/>
<proteinExistence type="predicted"/>
<gene>
    <name evidence="1" type="ORF">H7A79_0833</name>
</gene>
<dbReference type="InterPro" id="IPR029063">
    <property type="entry name" value="SAM-dependent_MTases_sf"/>
</dbReference>
<dbReference type="Gene3D" id="3.40.50.150">
    <property type="entry name" value="Vaccinia Virus protein VP39"/>
    <property type="match status" value="1"/>
</dbReference>